<gene>
    <name evidence="2" type="ORF">GPUH_LOCUS10594</name>
</gene>
<evidence type="ECO:0000313" key="4">
    <source>
        <dbReference type="WBParaSite" id="GPUH_0001060701-mRNA-1"/>
    </source>
</evidence>
<protein>
    <submittedName>
        <fullName evidence="4">Mediator of RNA polymerase II transcription subunit 13</fullName>
    </submittedName>
</protein>
<accession>A0A183DPF3</accession>
<evidence type="ECO:0000256" key="1">
    <source>
        <dbReference type="SAM" id="MobiDB-lite"/>
    </source>
</evidence>
<feature type="compositionally biased region" description="Low complexity" evidence="1">
    <location>
        <begin position="87"/>
        <end position="104"/>
    </location>
</feature>
<dbReference type="Proteomes" id="UP000271098">
    <property type="component" value="Unassembled WGS sequence"/>
</dbReference>
<reference evidence="2 3" key="2">
    <citation type="submission" date="2018-11" db="EMBL/GenBank/DDBJ databases">
        <authorList>
            <consortium name="Pathogen Informatics"/>
        </authorList>
    </citation>
    <scope>NUCLEOTIDE SEQUENCE [LARGE SCALE GENOMIC DNA]</scope>
</reference>
<sequence length="349" mass="37599">MKQRAAAAQRQRPVPHSAKRRALWDISIRTGELLPSYPTSHSACCGGLAGVVAATARLRDMVVDKQSAAAAVCAAQLDSYKQPYWTPSPAGPSSSPSSNIRSTPANSNSPATPIMQPPRLPVTMRDSALLSPGGARTPVQQQQMGMCLPVPSPMGSPSAMHPPPSPFIGRPSSNTSASPYMQPPQTPVHYQTNLQSPAGNGLHLMDVSRASEPECSGFELLFHAVNLLSLAVDVMENLNRICFAERKWLVIGLEKGVPVGVMAQGSVPPSSPCAPYPSRMATMGPPQQQYPCHAQVQPPQWSGQQPQQHFVAQPQMVTSVPVQRVMVPRIPYAVLQSALYESDFDFRRK</sequence>
<reference evidence="4" key="1">
    <citation type="submission" date="2016-06" db="UniProtKB">
        <authorList>
            <consortium name="WormBaseParasite"/>
        </authorList>
    </citation>
    <scope>IDENTIFICATION</scope>
</reference>
<feature type="region of interest" description="Disordered" evidence="1">
    <location>
        <begin position="85"/>
        <end position="119"/>
    </location>
</feature>
<name>A0A183DPF3_9BILA</name>
<dbReference type="AlphaFoldDB" id="A0A183DPF3"/>
<evidence type="ECO:0000313" key="2">
    <source>
        <dbReference type="EMBL" id="VDN17658.1"/>
    </source>
</evidence>
<organism evidence="4">
    <name type="scientific">Gongylonema pulchrum</name>
    <dbReference type="NCBI Taxonomy" id="637853"/>
    <lineage>
        <taxon>Eukaryota</taxon>
        <taxon>Metazoa</taxon>
        <taxon>Ecdysozoa</taxon>
        <taxon>Nematoda</taxon>
        <taxon>Chromadorea</taxon>
        <taxon>Rhabditida</taxon>
        <taxon>Spirurina</taxon>
        <taxon>Spiruromorpha</taxon>
        <taxon>Spiruroidea</taxon>
        <taxon>Gongylonematidae</taxon>
        <taxon>Gongylonema</taxon>
    </lineage>
</organism>
<keyword evidence="3" id="KW-1185">Reference proteome</keyword>
<evidence type="ECO:0000313" key="3">
    <source>
        <dbReference type="Proteomes" id="UP000271098"/>
    </source>
</evidence>
<proteinExistence type="predicted"/>
<dbReference type="WBParaSite" id="GPUH_0001060701-mRNA-1">
    <property type="protein sequence ID" value="GPUH_0001060701-mRNA-1"/>
    <property type="gene ID" value="GPUH_0001060701"/>
</dbReference>
<dbReference type="OrthoDB" id="5874693at2759"/>
<dbReference type="EMBL" id="UYRT01078054">
    <property type="protein sequence ID" value="VDN17658.1"/>
    <property type="molecule type" value="Genomic_DNA"/>
</dbReference>